<dbReference type="InterPro" id="IPR052155">
    <property type="entry name" value="Biofilm_reg_signaling"/>
</dbReference>
<dbReference type="InterPro" id="IPR003018">
    <property type="entry name" value="GAF"/>
</dbReference>
<dbReference type="Pfam" id="PF01590">
    <property type="entry name" value="GAF"/>
    <property type="match status" value="1"/>
</dbReference>
<protein>
    <submittedName>
        <fullName evidence="5">GGDEF domain-containing protein</fullName>
    </submittedName>
</protein>
<accession>A0A916YAZ0</accession>
<dbReference type="SUPFAM" id="SSF55785">
    <property type="entry name" value="PYP-like sensor domain (PAS domain)"/>
    <property type="match status" value="4"/>
</dbReference>
<dbReference type="InterPro" id="IPR013655">
    <property type="entry name" value="PAS_fold_3"/>
</dbReference>
<dbReference type="InterPro" id="IPR000160">
    <property type="entry name" value="GGDEF_dom"/>
</dbReference>
<feature type="domain" description="EAL" evidence="3">
    <location>
        <begin position="856"/>
        <end position="1106"/>
    </location>
</feature>
<evidence type="ECO:0000313" key="6">
    <source>
        <dbReference type="Proteomes" id="UP000613160"/>
    </source>
</evidence>
<dbReference type="InterPro" id="IPR000700">
    <property type="entry name" value="PAS-assoc_C"/>
</dbReference>
<dbReference type="SMART" id="SM00091">
    <property type="entry name" value="PAS"/>
    <property type="match status" value="4"/>
</dbReference>
<organism evidence="5 6">
    <name type="scientific">Aureimonas glaciei</name>
    <dbReference type="NCBI Taxonomy" id="1776957"/>
    <lineage>
        <taxon>Bacteria</taxon>
        <taxon>Pseudomonadati</taxon>
        <taxon>Pseudomonadota</taxon>
        <taxon>Alphaproteobacteria</taxon>
        <taxon>Hyphomicrobiales</taxon>
        <taxon>Aurantimonadaceae</taxon>
        <taxon>Aureimonas</taxon>
    </lineage>
</organism>
<feature type="domain" description="PAS" evidence="1">
    <location>
        <begin position="319"/>
        <end position="389"/>
    </location>
</feature>
<dbReference type="SMART" id="SM00267">
    <property type="entry name" value="GGDEF"/>
    <property type="match status" value="1"/>
</dbReference>
<dbReference type="InterPro" id="IPR001633">
    <property type="entry name" value="EAL_dom"/>
</dbReference>
<dbReference type="Proteomes" id="UP000613160">
    <property type="component" value="Unassembled WGS sequence"/>
</dbReference>
<dbReference type="FunFam" id="3.30.450.20:FF:000099">
    <property type="entry name" value="Sensory box sensor histidine kinase"/>
    <property type="match status" value="1"/>
</dbReference>
<feature type="domain" description="PAC" evidence="2">
    <location>
        <begin position="518"/>
        <end position="570"/>
    </location>
</feature>
<dbReference type="Pfam" id="PF08448">
    <property type="entry name" value="PAS_4"/>
    <property type="match status" value="2"/>
</dbReference>
<dbReference type="EMBL" id="BMJJ01000014">
    <property type="protein sequence ID" value="GGD37446.1"/>
    <property type="molecule type" value="Genomic_DNA"/>
</dbReference>
<sequence>MLHPNTRDITEEQRLAELEALGIADIGPSASLDRICDLARHVFAVPFAYISILDRDTQWPKAQCGVSLDALPRRETLCDHAIRSDEVLVVPDTLKDERFSSSPLVAGDPRIRFYAGAPLLAAPGVRLGALCVADTIPREFSQDRVGILLRLAEAAMAELRRHRADVQAVAEREELKQINTRTADREDELLKQRTLLSHAETISTSGSWEVDRANGLLTWSDGMYRLLGAEPDAGHDPAELFRRSVIPEDLHLLEDGLLAVSEGRPFSHEIRVIDARGRVRHLSSRGGPIQNVAGRLSRMVGILCDVSESKAIEAALRDSEDHHRHAVELSPQIPWIADGDGLITEAGPRWVELTGMTQAATLGHGWRDALHPDDLAPTTEKWVHALKERTPLDTEYRVRLLSGSFRWFRAYAAPRLAPDGSVKRWYGSLENIHDRKLAEETLRQSVAFARSVLDGSPDFVAVLDLEGRVRSLGWQARQRLGPEVATRVLGRHWANGWPKSHRVVVEQAIASARAGVGHRFSCHCPERDGADAWWDVSVDPVRDADGKTTHILAISRDVSDQERMRLEVEAARAQLAEVLESTTDNVIVVDRNFHVTYMNPQAKAFVGGTSTLEVGGCLWDAYPEYLAANQRFEAVLQRGEAAKFEMFASRAGIWLEIHAFPNGNGGISLFFRDITEARQAREEIVHLAHHDPLTGLSNRLSFSGVLEDALARQNHGLAVLLLDLDLFKEVNDTLGHPVGDVILQRVAARLRETVGDAGHLARLGGDEFAVAMTAQDAEAVLALGERMVACLEPPFDIDGQVIRISASVGVSIAAAGCNSADELFKASDIALYRAKAVGGGSVCLFEEAMLERIRFRQAIKHDLGLALERGELHLVYQPLLDLGSNRVSGFEALLRWDHEDRGTVSPAEFIPIAEEKGLIVPIGNWVLETACQEAAGWPEASSVAVNVSAVQFRSDSLPLMVAGALNRSGLLPHRLELEITESVLLHDSEHNMAILHALKKLGVRIVLDDFGTGFSSLSYLRLFPFDKLKLDRCFVSDIGRSVSSEAIIRATGEMGRALSMVTTAEGVETMEQLEWLRANGWAQVQGYLVGRPSKVPSTSIPDIGTATVAESV</sequence>
<dbReference type="CDD" id="cd00130">
    <property type="entry name" value="PAS"/>
    <property type="match status" value="2"/>
</dbReference>
<gene>
    <name evidence="5" type="ORF">GCM10011335_45280</name>
</gene>
<dbReference type="CDD" id="cd01948">
    <property type="entry name" value="EAL"/>
    <property type="match status" value="1"/>
</dbReference>
<dbReference type="Pfam" id="PF00990">
    <property type="entry name" value="GGDEF"/>
    <property type="match status" value="1"/>
</dbReference>
<dbReference type="SUPFAM" id="SSF141868">
    <property type="entry name" value="EAL domain-like"/>
    <property type="match status" value="1"/>
</dbReference>
<dbReference type="CDD" id="cd01949">
    <property type="entry name" value="GGDEF"/>
    <property type="match status" value="1"/>
</dbReference>
<dbReference type="PANTHER" id="PTHR44757:SF2">
    <property type="entry name" value="BIOFILM ARCHITECTURE MAINTENANCE PROTEIN MBAA"/>
    <property type="match status" value="1"/>
</dbReference>
<dbReference type="InterPro" id="IPR013656">
    <property type="entry name" value="PAS_4"/>
</dbReference>
<dbReference type="InterPro" id="IPR001610">
    <property type="entry name" value="PAC"/>
</dbReference>
<dbReference type="InterPro" id="IPR035919">
    <property type="entry name" value="EAL_sf"/>
</dbReference>
<dbReference type="PROSITE" id="PS50112">
    <property type="entry name" value="PAS"/>
    <property type="match status" value="2"/>
</dbReference>
<comment type="caution">
    <text evidence="5">The sequence shown here is derived from an EMBL/GenBank/DDBJ whole genome shotgun (WGS) entry which is preliminary data.</text>
</comment>
<dbReference type="Gene3D" id="3.30.70.270">
    <property type="match status" value="1"/>
</dbReference>
<dbReference type="InterPro" id="IPR043128">
    <property type="entry name" value="Rev_trsase/Diguanyl_cyclase"/>
</dbReference>
<keyword evidence="6" id="KW-1185">Reference proteome</keyword>
<dbReference type="PROSITE" id="PS50883">
    <property type="entry name" value="EAL"/>
    <property type="match status" value="1"/>
</dbReference>
<dbReference type="SMART" id="SM00086">
    <property type="entry name" value="PAC"/>
    <property type="match status" value="3"/>
</dbReference>
<dbReference type="SMART" id="SM00052">
    <property type="entry name" value="EAL"/>
    <property type="match status" value="1"/>
</dbReference>
<dbReference type="NCBIfam" id="TIGR00254">
    <property type="entry name" value="GGDEF"/>
    <property type="match status" value="1"/>
</dbReference>
<evidence type="ECO:0000259" key="3">
    <source>
        <dbReference type="PROSITE" id="PS50883"/>
    </source>
</evidence>
<dbReference type="SUPFAM" id="SSF55781">
    <property type="entry name" value="GAF domain-like"/>
    <property type="match status" value="1"/>
</dbReference>
<dbReference type="PROSITE" id="PS50113">
    <property type="entry name" value="PAC"/>
    <property type="match status" value="3"/>
</dbReference>
<feature type="domain" description="GGDEF" evidence="4">
    <location>
        <begin position="715"/>
        <end position="847"/>
    </location>
</feature>
<reference evidence="5" key="2">
    <citation type="submission" date="2020-09" db="EMBL/GenBank/DDBJ databases">
        <authorList>
            <person name="Sun Q."/>
            <person name="Zhou Y."/>
        </authorList>
    </citation>
    <scope>NUCLEOTIDE SEQUENCE</scope>
    <source>
        <strain evidence="5">CGMCC 1.15493</strain>
    </source>
</reference>
<name>A0A916YAZ0_9HYPH</name>
<evidence type="ECO:0000259" key="4">
    <source>
        <dbReference type="PROSITE" id="PS50887"/>
    </source>
</evidence>
<dbReference type="NCBIfam" id="TIGR00229">
    <property type="entry name" value="sensory_box"/>
    <property type="match status" value="4"/>
</dbReference>
<dbReference type="SUPFAM" id="SSF55073">
    <property type="entry name" value="Nucleotide cyclase"/>
    <property type="match status" value="1"/>
</dbReference>
<evidence type="ECO:0000313" key="5">
    <source>
        <dbReference type="EMBL" id="GGD37446.1"/>
    </source>
</evidence>
<dbReference type="Pfam" id="PF08447">
    <property type="entry name" value="PAS_3"/>
    <property type="match status" value="2"/>
</dbReference>
<proteinExistence type="predicted"/>
<feature type="domain" description="PAC" evidence="2">
    <location>
        <begin position="392"/>
        <end position="444"/>
    </location>
</feature>
<feature type="domain" description="PAS" evidence="1">
    <location>
        <begin position="571"/>
        <end position="607"/>
    </location>
</feature>
<dbReference type="Gene3D" id="2.10.70.100">
    <property type="match status" value="1"/>
</dbReference>
<dbReference type="AlphaFoldDB" id="A0A916YAZ0"/>
<dbReference type="PANTHER" id="PTHR44757">
    <property type="entry name" value="DIGUANYLATE CYCLASE DGCP"/>
    <property type="match status" value="1"/>
</dbReference>
<dbReference type="InterPro" id="IPR000014">
    <property type="entry name" value="PAS"/>
</dbReference>
<dbReference type="Pfam" id="PF00563">
    <property type="entry name" value="EAL"/>
    <property type="match status" value="1"/>
</dbReference>
<reference evidence="5" key="1">
    <citation type="journal article" date="2014" name="Int. J. Syst. Evol. Microbiol.">
        <title>Complete genome sequence of Corynebacterium casei LMG S-19264T (=DSM 44701T), isolated from a smear-ripened cheese.</title>
        <authorList>
            <consortium name="US DOE Joint Genome Institute (JGI-PGF)"/>
            <person name="Walter F."/>
            <person name="Albersmeier A."/>
            <person name="Kalinowski J."/>
            <person name="Ruckert C."/>
        </authorList>
    </citation>
    <scope>NUCLEOTIDE SEQUENCE</scope>
    <source>
        <strain evidence="5">CGMCC 1.15493</strain>
    </source>
</reference>
<dbReference type="Gene3D" id="3.20.20.450">
    <property type="entry name" value="EAL domain"/>
    <property type="match status" value="1"/>
</dbReference>
<dbReference type="InterPro" id="IPR035965">
    <property type="entry name" value="PAS-like_dom_sf"/>
</dbReference>
<dbReference type="PROSITE" id="PS50887">
    <property type="entry name" value="GGDEF"/>
    <property type="match status" value="1"/>
</dbReference>
<dbReference type="InterPro" id="IPR029787">
    <property type="entry name" value="Nucleotide_cyclase"/>
</dbReference>
<dbReference type="Gene3D" id="3.30.450.20">
    <property type="entry name" value="PAS domain"/>
    <property type="match status" value="4"/>
</dbReference>
<dbReference type="SMART" id="SM00065">
    <property type="entry name" value="GAF"/>
    <property type="match status" value="1"/>
</dbReference>
<evidence type="ECO:0000259" key="1">
    <source>
        <dbReference type="PROSITE" id="PS50112"/>
    </source>
</evidence>
<dbReference type="InterPro" id="IPR029016">
    <property type="entry name" value="GAF-like_dom_sf"/>
</dbReference>
<dbReference type="Gene3D" id="3.30.450.40">
    <property type="match status" value="1"/>
</dbReference>
<evidence type="ECO:0000259" key="2">
    <source>
        <dbReference type="PROSITE" id="PS50113"/>
    </source>
</evidence>
<feature type="domain" description="PAC" evidence="2">
    <location>
        <begin position="266"/>
        <end position="318"/>
    </location>
</feature>